<dbReference type="EC" id="2.1.1.85" evidence="3"/>
<dbReference type="Bgee" id="ENSLACG00000003880">
    <property type="expression patterns" value="Expressed in muscle tissue and 6 other cell types or tissues"/>
</dbReference>
<dbReference type="PANTHER" id="PTHR14614:SF39">
    <property type="entry name" value="HISTIDINE PROTEIN METHYLTRANSFERASE 1 HOMOLOG"/>
    <property type="match status" value="1"/>
</dbReference>
<dbReference type="InterPro" id="IPR029063">
    <property type="entry name" value="SAM-dependent_MTases_sf"/>
</dbReference>
<dbReference type="Pfam" id="PF05175">
    <property type="entry name" value="MTS"/>
    <property type="match status" value="1"/>
</dbReference>
<dbReference type="GO" id="GO:0032259">
    <property type="term" value="P:methylation"/>
    <property type="evidence" value="ECO:0007669"/>
    <property type="project" value="UniProtKB-KW"/>
</dbReference>
<comment type="subcellular location">
    <subcellularLocation>
        <location evidence="2">Cytoplasm</location>
    </subcellularLocation>
    <subcellularLocation>
        <location evidence="1">Nucleus</location>
    </subcellularLocation>
</comment>
<comment type="similarity">
    <text evidence="9">Belongs to the methyltransferase superfamily. METTL18 family.</text>
</comment>
<dbReference type="GO" id="GO:0018064">
    <property type="term" value="F:protein-L-histidine N-tele-methyltransferase activity"/>
    <property type="evidence" value="ECO:0007669"/>
    <property type="project" value="UniProtKB-EC"/>
</dbReference>
<dbReference type="AlphaFoldDB" id="H3A3Z2"/>
<evidence type="ECO:0000256" key="8">
    <source>
        <dbReference type="ARBA" id="ARBA00023242"/>
    </source>
</evidence>
<feature type="domain" description="Methyltransferase small" evidence="11">
    <location>
        <begin position="166"/>
        <end position="215"/>
    </location>
</feature>
<proteinExistence type="inferred from homology"/>
<keyword evidence="6" id="KW-0808">Transferase</keyword>
<dbReference type="GeneTree" id="ENSGT00390000000464"/>
<keyword evidence="13" id="KW-1185">Reference proteome</keyword>
<dbReference type="KEGG" id="lcm:102350859"/>
<dbReference type="Gene3D" id="3.40.50.150">
    <property type="entry name" value="Vaccinia Virus protein VP39"/>
    <property type="match status" value="1"/>
</dbReference>
<name>H3A3Z2_LATCH</name>
<evidence type="ECO:0000259" key="11">
    <source>
        <dbReference type="Pfam" id="PF05175"/>
    </source>
</evidence>
<feature type="compositionally biased region" description="Basic and acidic residues" evidence="10">
    <location>
        <begin position="75"/>
        <end position="90"/>
    </location>
</feature>
<reference evidence="13" key="1">
    <citation type="submission" date="2011-08" db="EMBL/GenBank/DDBJ databases">
        <title>The draft genome of Latimeria chalumnae.</title>
        <authorList>
            <person name="Di Palma F."/>
            <person name="Alfoldi J."/>
            <person name="Johnson J."/>
            <person name="Berlin A."/>
            <person name="Gnerre S."/>
            <person name="Jaffe D."/>
            <person name="MacCallum I."/>
            <person name="Young S."/>
            <person name="Walker B.J."/>
            <person name="Lander E."/>
            <person name="Lindblad-Toh K."/>
        </authorList>
    </citation>
    <scope>NUCLEOTIDE SEQUENCE [LARGE SCALE GENOMIC DNA]</scope>
    <source>
        <strain evidence="13">Wild caught</strain>
    </source>
</reference>
<dbReference type="HOGENOM" id="CLU_038704_0_1_1"/>
<keyword evidence="4" id="KW-0963">Cytoplasm</keyword>
<evidence type="ECO:0000256" key="2">
    <source>
        <dbReference type="ARBA" id="ARBA00004496"/>
    </source>
</evidence>
<dbReference type="OMA" id="LCKCRFF"/>
<keyword evidence="5" id="KW-0489">Methyltransferase</keyword>
<protein>
    <recommendedName>
        <fullName evidence="3">protein-histidine N-methyltransferase</fullName>
        <ecNumber evidence="3">2.1.1.85</ecNumber>
    </recommendedName>
</protein>
<keyword evidence="8" id="KW-0539">Nucleus</keyword>
<dbReference type="PANTHER" id="PTHR14614">
    <property type="entry name" value="HEPATOCELLULAR CARCINOMA-ASSOCIATED ANTIGEN"/>
    <property type="match status" value="1"/>
</dbReference>
<dbReference type="OrthoDB" id="1723750at2759"/>
<dbReference type="GO" id="GO:0005737">
    <property type="term" value="C:cytoplasm"/>
    <property type="evidence" value="ECO:0007669"/>
    <property type="project" value="UniProtKB-SubCell"/>
</dbReference>
<feature type="region of interest" description="Disordered" evidence="10">
    <location>
        <begin position="1"/>
        <end position="90"/>
    </location>
</feature>
<evidence type="ECO:0000256" key="7">
    <source>
        <dbReference type="ARBA" id="ARBA00022691"/>
    </source>
</evidence>
<dbReference type="Ensembl" id="ENSLACT00000004401.1">
    <property type="protein sequence ID" value="ENSLACP00000004363.1"/>
    <property type="gene ID" value="ENSLACG00000003880.1"/>
</dbReference>
<accession>H3A3Z2</accession>
<dbReference type="GO" id="GO:0005634">
    <property type="term" value="C:nucleus"/>
    <property type="evidence" value="ECO:0007669"/>
    <property type="project" value="UniProtKB-SubCell"/>
</dbReference>
<evidence type="ECO:0000313" key="13">
    <source>
        <dbReference type="Proteomes" id="UP000008672"/>
    </source>
</evidence>
<evidence type="ECO:0000256" key="9">
    <source>
        <dbReference type="ARBA" id="ARBA00038126"/>
    </source>
</evidence>
<dbReference type="InterPro" id="IPR019410">
    <property type="entry name" value="Methyltransf_16"/>
</dbReference>
<dbReference type="Proteomes" id="UP000008672">
    <property type="component" value="Unassembled WGS sequence"/>
</dbReference>
<evidence type="ECO:0000256" key="6">
    <source>
        <dbReference type="ARBA" id="ARBA00022679"/>
    </source>
</evidence>
<reference evidence="12" key="2">
    <citation type="submission" date="2025-08" db="UniProtKB">
        <authorList>
            <consortium name="Ensembl"/>
        </authorList>
    </citation>
    <scope>IDENTIFICATION</scope>
</reference>
<dbReference type="InParanoid" id="H3A3Z2"/>
<dbReference type="InterPro" id="IPR007848">
    <property type="entry name" value="Small_mtfrase_dom"/>
</dbReference>
<keyword evidence="7" id="KW-0949">S-adenosyl-L-methionine</keyword>
<dbReference type="SUPFAM" id="SSF53335">
    <property type="entry name" value="S-adenosyl-L-methionine-dependent methyltransferases"/>
    <property type="match status" value="1"/>
</dbReference>
<dbReference type="FunCoup" id="H3A3Z2">
    <property type="interactions" value="2617"/>
</dbReference>
<evidence type="ECO:0000256" key="5">
    <source>
        <dbReference type="ARBA" id="ARBA00022603"/>
    </source>
</evidence>
<sequence>MAFQFNFEVGDRRDWEEEEERGTDEAAGSSGRLRRPAQGYGRPLPEEEVLLTGHKGEGNPNGAEVGAVSGPATEEPGKAEEKPAAAEEHRVTGDLRRALENRVVERLWGKALPPLKHVNQAVVERSICAGAEGSRLVSAAVAARCDLLSGAYEGGLKIWECTFDLLTYLQAAGVELAEKRVLDLGCGAGLLGILALKKNAKVVHFQDYNRTVIEAITIPNVLINCEEEEDEENEDCIEPCHKKRKESEVKEQCLQHRCRFFSGEWSNFLQLLLNGDDPPKYDIILTSETIYNTVYYSSLHDVLCNLLDEKGRVYLASKIHYFGVGGGVQLFETFVDQRNVFSTKTAKVTDQGLKRFIIEMTFKNE</sequence>
<evidence type="ECO:0000313" key="12">
    <source>
        <dbReference type="Ensembl" id="ENSLACP00000004363.1"/>
    </source>
</evidence>
<evidence type="ECO:0000256" key="10">
    <source>
        <dbReference type="SAM" id="MobiDB-lite"/>
    </source>
</evidence>
<dbReference type="STRING" id="7897.ENSLACP00000004363"/>
<reference evidence="12" key="3">
    <citation type="submission" date="2025-09" db="UniProtKB">
        <authorList>
            <consortium name="Ensembl"/>
        </authorList>
    </citation>
    <scope>IDENTIFICATION</scope>
</reference>
<evidence type="ECO:0000256" key="1">
    <source>
        <dbReference type="ARBA" id="ARBA00004123"/>
    </source>
</evidence>
<organism evidence="12 13">
    <name type="scientific">Latimeria chalumnae</name>
    <name type="common">Coelacanth</name>
    <dbReference type="NCBI Taxonomy" id="7897"/>
    <lineage>
        <taxon>Eukaryota</taxon>
        <taxon>Metazoa</taxon>
        <taxon>Chordata</taxon>
        <taxon>Craniata</taxon>
        <taxon>Vertebrata</taxon>
        <taxon>Euteleostomi</taxon>
        <taxon>Coelacanthiformes</taxon>
        <taxon>Coelacanthidae</taxon>
        <taxon>Latimeria</taxon>
    </lineage>
</organism>
<gene>
    <name evidence="12" type="primary">METTL18</name>
</gene>
<evidence type="ECO:0000256" key="4">
    <source>
        <dbReference type="ARBA" id="ARBA00022490"/>
    </source>
</evidence>
<evidence type="ECO:0000256" key="3">
    <source>
        <dbReference type="ARBA" id="ARBA00012533"/>
    </source>
</evidence>
<dbReference type="EMBL" id="AFYH01236122">
    <property type="status" value="NOT_ANNOTATED_CDS"/>
    <property type="molecule type" value="Genomic_DNA"/>
</dbReference>
<dbReference type="eggNOG" id="KOG2920">
    <property type="taxonomic scope" value="Eukaryota"/>
</dbReference>